<dbReference type="GO" id="GO:0051087">
    <property type="term" value="F:protein-folding chaperone binding"/>
    <property type="evidence" value="ECO:0007669"/>
    <property type="project" value="InterPro"/>
</dbReference>
<dbReference type="AlphaFoldDB" id="G0S8W2"/>
<dbReference type="Proteomes" id="UP000008066">
    <property type="component" value="Unassembled WGS sequence"/>
</dbReference>
<evidence type="ECO:0000259" key="3">
    <source>
        <dbReference type="PROSITE" id="PS50263"/>
    </source>
</evidence>
<dbReference type="RefSeq" id="XP_006694758.1">
    <property type="nucleotide sequence ID" value="XM_006694695.1"/>
</dbReference>
<sequence length="654" mass="73230">MVLHNPNNWHWVNKDAGAWTKKWLEENLTKLEAKEGDVTAKISRVINMDGDVEVAQRKGKVITIYDFKLTLEFSGSTPEDDDITGTITVPEVTHDLTEDEFVFDIDVYAENKEKQAVKDLVRSKIVPQLRAEFMKLSPALVAEHGKDIQHAPGENPSSGFATPKYHPPTGINAAKAATDVAPKTQANKTGTLVNTTSLSIDPEEFRTTAEEVYLTFTDPQRVAAFTRAPPKVWEGAKVGGKFALFDGNVEGEFLELEENKKIVQSWRLRQWPAGHYSKLQLEFDQNDIDRVTVMRVEWTGIPIGEEDATKRNWLEYYIRSIKATFGSLIQFRPMDLFLDNNFAIASSYIRRAAAEGAHLAVLPEYHLTGWCPERREFLSACSRSSLYLPRYQALARGLRINIVPGTFCEVHRHDPMPISEMPGGTEIRNMAYWIAAGTGELIGSYQKVNLWHPERKVLAAPEPPDGDPSRKVHKAFDTPLIWAAGDGTETKPIRAGMLICWDTIFPEAFRALAAEGAELVVVPSFWLTDPKDESFEGVDTVKINPDCEKVLLSNVVVTRAFKNECVVVFCNAGGVSQVAVPVVGRAPAEKIVKGSQEMTPAREGWIAGTKTEEMAIVEVDFQAVKVLKGEYKTLEDMEKRGWKYYGGPWMKRKE</sequence>
<dbReference type="InterPro" id="IPR003010">
    <property type="entry name" value="C-N_Hydrolase"/>
</dbReference>
<protein>
    <submittedName>
        <fullName evidence="4">Putative chaperone binding protein</fullName>
    </submittedName>
</protein>
<keyword evidence="2" id="KW-0378">Hydrolase</keyword>
<dbReference type="InterPro" id="IPR036526">
    <property type="entry name" value="C-N_Hydrolase_sf"/>
</dbReference>
<dbReference type="SMART" id="SM01000">
    <property type="entry name" value="Aha1_N"/>
    <property type="match status" value="1"/>
</dbReference>
<dbReference type="PROSITE" id="PS50263">
    <property type="entry name" value="CN_HYDROLASE"/>
    <property type="match status" value="1"/>
</dbReference>
<proteinExistence type="inferred from homology"/>
<dbReference type="PANTHER" id="PTHR43674:SF16">
    <property type="entry name" value="CARBON-NITROGEN FAMILY, PUTATIVE (AFU_ORTHOLOGUE AFUA_5G02350)-RELATED"/>
    <property type="match status" value="1"/>
</dbReference>
<dbReference type="SUPFAM" id="SSF103111">
    <property type="entry name" value="Activator of Hsp90 ATPase, Aha1"/>
    <property type="match status" value="1"/>
</dbReference>
<evidence type="ECO:0000313" key="4">
    <source>
        <dbReference type="EMBL" id="EGS19873.1"/>
    </source>
</evidence>
<dbReference type="InterPro" id="IPR023393">
    <property type="entry name" value="START-like_dom_sf"/>
</dbReference>
<dbReference type="SUPFAM" id="SSF56317">
    <property type="entry name" value="Carbon-nitrogen hydrolase"/>
    <property type="match status" value="1"/>
</dbReference>
<dbReference type="SUPFAM" id="SSF55961">
    <property type="entry name" value="Bet v1-like"/>
    <property type="match status" value="1"/>
</dbReference>
<evidence type="ECO:0000256" key="1">
    <source>
        <dbReference type="ARBA" id="ARBA00006817"/>
    </source>
</evidence>
<gene>
    <name evidence="4" type="ORF">CTHT_0043630</name>
</gene>
<dbReference type="InterPro" id="IPR036338">
    <property type="entry name" value="Aha1"/>
</dbReference>
<dbReference type="OrthoDB" id="567237at2759"/>
<comment type="similarity">
    <text evidence="1">Belongs to the AHA1 family.</text>
</comment>
<dbReference type="STRING" id="759272.G0S8W2"/>
<dbReference type="InterPro" id="IPR050345">
    <property type="entry name" value="Aliph_Amidase/BUP"/>
</dbReference>
<dbReference type="Pfam" id="PF09229">
    <property type="entry name" value="Aha1_N"/>
    <property type="match status" value="1"/>
</dbReference>
<dbReference type="GO" id="GO:0016811">
    <property type="term" value="F:hydrolase activity, acting on carbon-nitrogen (but not peptide) bonds, in linear amides"/>
    <property type="evidence" value="ECO:0007669"/>
    <property type="project" value="TreeGrafter"/>
</dbReference>
<dbReference type="HOGENOM" id="CLU_419185_0_0_1"/>
<dbReference type="eggNOG" id="KOG2936">
    <property type="taxonomic scope" value="Eukaryota"/>
</dbReference>
<dbReference type="CDD" id="cd07197">
    <property type="entry name" value="nitrilase"/>
    <property type="match status" value="1"/>
</dbReference>
<dbReference type="Gene3D" id="3.15.10.20">
    <property type="entry name" value="Activator of Hsp90 ATPase Aha1, N-terminal domain"/>
    <property type="match status" value="1"/>
</dbReference>
<dbReference type="KEGG" id="cthr:CTHT_0043630"/>
<reference evidence="4 5" key="1">
    <citation type="journal article" date="2011" name="Cell">
        <title>Insight into structure and assembly of the nuclear pore complex by utilizing the genome of a eukaryotic thermophile.</title>
        <authorList>
            <person name="Amlacher S."/>
            <person name="Sarges P."/>
            <person name="Flemming D."/>
            <person name="van Noort V."/>
            <person name="Kunze R."/>
            <person name="Devos D.P."/>
            <person name="Arumugam M."/>
            <person name="Bork P."/>
            <person name="Hurt E."/>
        </authorList>
    </citation>
    <scope>NUCLEOTIDE SEQUENCE [LARGE SCALE GENOMIC DNA]</scope>
    <source>
        <strain evidence="5">DSM 1495 / CBS 144.50 / IMI 039719</strain>
    </source>
</reference>
<dbReference type="eggNOG" id="KOG0806">
    <property type="taxonomic scope" value="Eukaryota"/>
</dbReference>
<keyword evidence="5" id="KW-1185">Reference proteome</keyword>
<dbReference type="Pfam" id="PF08327">
    <property type="entry name" value="AHSA1"/>
    <property type="match status" value="1"/>
</dbReference>
<feature type="domain" description="CN hydrolase" evidence="3">
    <location>
        <begin position="324"/>
        <end position="623"/>
    </location>
</feature>
<evidence type="ECO:0000313" key="5">
    <source>
        <dbReference type="Proteomes" id="UP000008066"/>
    </source>
</evidence>
<evidence type="ECO:0000256" key="2">
    <source>
        <dbReference type="ARBA" id="ARBA00022801"/>
    </source>
</evidence>
<dbReference type="CDD" id="cd08892">
    <property type="entry name" value="SRPBCC_Aha1"/>
    <property type="match status" value="1"/>
</dbReference>
<dbReference type="Gene3D" id="3.60.110.10">
    <property type="entry name" value="Carbon-nitrogen hydrolase"/>
    <property type="match status" value="1"/>
</dbReference>
<dbReference type="PANTHER" id="PTHR43674">
    <property type="entry name" value="NITRILASE C965.09-RELATED"/>
    <property type="match status" value="1"/>
</dbReference>
<organism evidence="5">
    <name type="scientific">Chaetomium thermophilum (strain DSM 1495 / CBS 144.50 / IMI 039719)</name>
    <name type="common">Thermochaetoides thermophila</name>
    <dbReference type="NCBI Taxonomy" id="759272"/>
    <lineage>
        <taxon>Eukaryota</taxon>
        <taxon>Fungi</taxon>
        <taxon>Dikarya</taxon>
        <taxon>Ascomycota</taxon>
        <taxon>Pezizomycotina</taxon>
        <taxon>Sordariomycetes</taxon>
        <taxon>Sordariomycetidae</taxon>
        <taxon>Sordariales</taxon>
        <taxon>Chaetomiaceae</taxon>
        <taxon>Thermochaetoides</taxon>
    </lineage>
</organism>
<dbReference type="EMBL" id="GL988043">
    <property type="protein sequence ID" value="EGS19873.1"/>
    <property type="molecule type" value="Genomic_DNA"/>
</dbReference>
<dbReference type="GO" id="GO:0001671">
    <property type="term" value="F:ATPase activator activity"/>
    <property type="evidence" value="ECO:0007669"/>
    <property type="project" value="InterPro"/>
</dbReference>
<dbReference type="Pfam" id="PF00795">
    <property type="entry name" value="CN_hydrolase"/>
    <property type="match status" value="1"/>
</dbReference>
<accession>G0S8W2</accession>
<dbReference type="GeneID" id="18258401"/>
<dbReference type="InterPro" id="IPR013538">
    <property type="entry name" value="ASHA1/2-like_C"/>
</dbReference>
<name>G0S8W2_CHATD</name>
<dbReference type="InterPro" id="IPR015310">
    <property type="entry name" value="AHSA1-like_N"/>
</dbReference>
<dbReference type="Gene3D" id="3.30.530.20">
    <property type="match status" value="1"/>
</dbReference>